<evidence type="ECO:0000256" key="5">
    <source>
        <dbReference type="ARBA" id="ARBA00022989"/>
    </source>
</evidence>
<feature type="transmembrane region" description="Helical" evidence="9">
    <location>
        <begin position="32"/>
        <end position="54"/>
    </location>
</feature>
<dbReference type="GO" id="GO:0046872">
    <property type="term" value="F:metal ion binding"/>
    <property type="evidence" value="ECO:0007669"/>
    <property type="project" value="UniProtKB-KW"/>
</dbReference>
<feature type="transmembrane region" description="Helical" evidence="9">
    <location>
        <begin position="216"/>
        <end position="240"/>
    </location>
</feature>
<gene>
    <name evidence="10" type="ORF">GSLYS_00004704001</name>
</gene>
<keyword evidence="7" id="KW-0106">Calcium</keyword>
<protein>
    <recommendedName>
        <fullName evidence="9">Alkaline ceramidase</fullName>
        <ecNumber evidence="9">3.5.1.-</ecNumber>
    </recommendedName>
</protein>
<comment type="cofactor">
    <cofactor evidence="8">
        <name>Zn(2+)</name>
        <dbReference type="ChEBI" id="CHEBI:29105"/>
    </cofactor>
</comment>
<feature type="transmembrane region" description="Helical" evidence="9">
    <location>
        <begin position="118"/>
        <end position="139"/>
    </location>
</feature>
<feature type="binding site" evidence="7">
    <location>
        <position position="31"/>
    </location>
    <ligand>
        <name>Ca(2+)</name>
        <dbReference type="ChEBI" id="CHEBI:29108"/>
    </ligand>
</feature>
<dbReference type="GO" id="GO:0006672">
    <property type="term" value="P:ceramide metabolic process"/>
    <property type="evidence" value="ECO:0007669"/>
    <property type="project" value="InterPro"/>
</dbReference>
<evidence type="ECO:0000256" key="4">
    <source>
        <dbReference type="ARBA" id="ARBA00022801"/>
    </source>
</evidence>
<evidence type="ECO:0000256" key="6">
    <source>
        <dbReference type="ARBA" id="ARBA00023136"/>
    </source>
</evidence>
<feature type="binding site" evidence="7">
    <location>
        <position position="20"/>
    </location>
    <ligand>
        <name>Ca(2+)</name>
        <dbReference type="ChEBI" id="CHEBI:29108"/>
    </ligand>
</feature>
<dbReference type="GO" id="GO:0071602">
    <property type="term" value="P:phytosphingosine biosynthetic process"/>
    <property type="evidence" value="ECO:0007669"/>
    <property type="project" value="TreeGrafter"/>
</dbReference>
<evidence type="ECO:0000256" key="9">
    <source>
        <dbReference type="RuleBase" id="RU364079"/>
    </source>
</evidence>
<accession>A0AAV2HD08</accession>
<dbReference type="Proteomes" id="UP001497497">
    <property type="component" value="Unassembled WGS sequence"/>
</dbReference>
<evidence type="ECO:0000256" key="2">
    <source>
        <dbReference type="ARBA" id="ARBA00009780"/>
    </source>
</evidence>
<feature type="binding site" evidence="7">
    <location>
        <position position="17"/>
    </location>
    <ligand>
        <name>Ca(2+)</name>
        <dbReference type="ChEBI" id="CHEBI:29108"/>
    </ligand>
</feature>
<evidence type="ECO:0000256" key="1">
    <source>
        <dbReference type="ARBA" id="ARBA00004141"/>
    </source>
</evidence>
<comment type="caution">
    <text evidence="10">The sequence shown here is derived from an EMBL/GenBank/DDBJ whole genome shotgun (WGS) entry which is preliminary data.</text>
</comment>
<dbReference type="PANTHER" id="PTHR46187">
    <property type="entry name" value="ALKALINE CERAMIDASE 3"/>
    <property type="match status" value="1"/>
</dbReference>
<evidence type="ECO:0000313" key="11">
    <source>
        <dbReference type="Proteomes" id="UP001497497"/>
    </source>
</evidence>
<name>A0AAV2HD08_LYMST</name>
<keyword evidence="5 9" id="KW-1133">Transmembrane helix</keyword>
<organism evidence="10 11">
    <name type="scientific">Lymnaea stagnalis</name>
    <name type="common">Great pond snail</name>
    <name type="synonym">Helix stagnalis</name>
    <dbReference type="NCBI Taxonomy" id="6523"/>
    <lineage>
        <taxon>Eukaryota</taxon>
        <taxon>Metazoa</taxon>
        <taxon>Spiralia</taxon>
        <taxon>Lophotrochozoa</taxon>
        <taxon>Mollusca</taxon>
        <taxon>Gastropoda</taxon>
        <taxon>Heterobranchia</taxon>
        <taxon>Euthyneura</taxon>
        <taxon>Panpulmonata</taxon>
        <taxon>Hygrophila</taxon>
        <taxon>Lymnaeoidea</taxon>
        <taxon>Lymnaeidae</taxon>
        <taxon>Lymnaea</taxon>
    </lineage>
</organism>
<comment type="subcellular location">
    <subcellularLocation>
        <location evidence="1">Membrane</location>
        <topology evidence="1">Multi-pass membrane protein</topology>
    </subcellularLocation>
</comment>
<keyword evidence="7" id="KW-0479">Metal-binding</keyword>
<keyword evidence="8" id="KW-0862">Zinc</keyword>
<dbReference type="InterPro" id="IPR008901">
    <property type="entry name" value="ACER"/>
</dbReference>
<comment type="function">
    <text evidence="9">Hydrolyzes the sphingolipid ceramide into sphingosine and free fatty acid.</text>
</comment>
<feature type="transmembrane region" description="Helical" evidence="9">
    <location>
        <begin position="61"/>
        <end position="78"/>
    </location>
</feature>
<sequence length="267" mass="31209">MPPVFEGYWGKETSTLDWCEENYVVSYYIAEFWNTISNAVMIFAPLVMVFFGYMEKHEKRFIYSFLALTVVGFGSWLFHMTLKYSMQLMDELPMIWGTSFLIYSLYMMDSKPNEESPLLQLILIVYCIIVTLVYILINIPIIHQVSYGLMVFCIVVLASKMVLTMKCDKKLYMIGVLTYALGFLLWNVDNMLCSHLRSIREHPVGQFSGMLFECHAWWHIFAGMGTYIALLFGVHTRYVFLKRKPHIKFLMGCWPYVSIIEDGPKTK</sequence>
<keyword evidence="9" id="KW-0443">Lipid metabolism</keyword>
<keyword evidence="6 9" id="KW-0472">Membrane</keyword>
<feature type="binding site" evidence="7">
    <location>
        <position position="18"/>
    </location>
    <ligand>
        <name>Ca(2+)</name>
        <dbReference type="ChEBI" id="CHEBI:29108"/>
    </ligand>
</feature>
<dbReference type="EC" id="3.5.1.-" evidence="9"/>
<feature type="binding site" evidence="8">
    <location>
        <position position="79"/>
    </location>
    <ligand>
        <name>Zn(2+)</name>
        <dbReference type="ChEBI" id="CHEBI:29105"/>
        <note>catalytic</note>
    </ligand>
</feature>
<keyword evidence="4 9" id="KW-0378">Hydrolase</keyword>
<proteinExistence type="inferred from homology"/>
<feature type="binding site" evidence="8">
    <location>
        <position position="219"/>
    </location>
    <ligand>
        <name>Zn(2+)</name>
        <dbReference type="ChEBI" id="CHEBI:29105"/>
        <note>catalytic</note>
    </ligand>
</feature>
<dbReference type="PANTHER" id="PTHR46187:SF3">
    <property type="entry name" value="ALKALINE CERAMIDASE 3"/>
    <property type="match status" value="1"/>
</dbReference>
<dbReference type="GO" id="GO:0005789">
    <property type="term" value="C:endoplasmic reticulum membrane"/>
    <property type="evidence" value="ECO:0007669"/>
    <property type="project" value="TreeGrafter"/>
</dbReference>
<comment type="similarity">
    <text evidence="2 9">Belongs to the alkaline ceramidase family.</text>
</comment>
<evidence type="ECO:0000313" key="10">
    <source>
        <dbReference type="EMBL" id="CAL1530579.1"/>
    </source>
</evidence>
<feature type="transmembrane region" description="Helical" evidence="9">
    <location>
        <begin position="145"/>
        <end position="163"/>
    </location>
</feature>
<evidence type="ECO:0000256" key="7">
    <source>
        <dbReference type="PIRSR" id="PIRSR608901-1"/>
    </source>
</evidence>
<feature type="binding site" evidence="7">
    <location>
        <position position="22"/>
    </location>
    <ligand>
        <name>Ca(2+)</name>
        <dbReference type="ChEBI" id="CHEBI:29108"/>
    </ligand>
</feature>
<evidence type="ECO:0000256" key="3">
    <source>
        <dbReference type="ARBA" id="ARBA00022692"/>
    </source>
</evidence>
<dbReference type="GO" id="GO:0016811">
    <property type="term" value="F:hydrolase activity, acting on carbon-nitrogen (but not peptide) bonds, in linear amides"/>
    <property type="evidence" value="ECO:0007669"/>
    <property type="project" value="InterPro"/>
</dbReference>
<feature type="transmembrane region" description="Helical" evidence="9">
    <location>
        <begin position="84"/>
        <end position="106"/>
    </location>
</feature>
<feature type="binding site" evidence="8">
    <location>
        <position position="215"/>
    </location>
    <ligand>
        <name>Zn(2+)</name>
        <dbReference type="ChEBI" id="CHEBI:29105"/>
        <note>catalytic</note>
    </ligand>
</feature>
<keyword evidence="11" id="KW-1185">Reference proteome</keyword>
<feature type="transmembrane region" description="Helical" evidence="9">
    <location>
        <begin position="170"/>
        <end position="188"/>
    </location>
</feature>
<dbReference type="Pfam" id="PF05875">
    <property type="entry name" value="Ceramidase"/>
    <property type="match status" value="1"/>
</dbReference>
<dbReference type="AlphaFoldDB" id="A0AAV2HD08"/>
<evidence type="ECO:0000256" key="8">
    <source>
        <dbReference type="PIRSR" id="PIRSR608901-2"/>
    </source>
</evidence>
<dbReference type="EMBL" id="CAXITT010000072">
    <property type="protein sequence ID" value="CAL1530579.1"/>
    <property type="molecule type" value="Genomic_DNA"/>
</dbReference>
<keyword evidence="3 9" id="KW-0812">Transmembrane</keyword>
<reference evidence="10 11" key="1">
    <citation type="submission" date="2024-04" db="EMBL/GenBank/DDBJ databases">
        <authorList>
            <consortium name="Genoscope - CEA"/>
            <person name="William W."/>
        </authorList>
    </citation>
    <scope>NUCLEOTIDE SEQUENCE [LARGE SCALE GENOMIC DNA]</scope>
</reference>